<dbReference type="Pfam" id="PF11790">
    <property type="entry name" value="Glyco_hydro_cc"/>
    <property type="match status" value="1"/>
</dbReference>
<reference evidence="4 5" key="1">
    <citation type="submission" date="2024-09" db="EMBL/GenBank/DDBJ databases">
        <title>Rethinking Asexuality: The Enigmatic Case of Functional Sexual Genes in Lepraria (Stereocaulaceae).</title>
        <authorList>
            <person name="Doellman M."/>
            <person name="Sun Y."/>
            <person name="Barcenas-Pena A."/>
            <person name="Lumbsch H.T."/>
            <person name="Grewe F."/>
        </authorList>
    </citation>
    <scope>NUCLEOTIDE SEQUENCE [LARGE SCALE GENOMIC DNA]</scope>
    <source>
        <strain evidence="4 5">Mercado 3170</strain>
    </source>
</reference>
<proteinExistence type="predicted"/>
<dbReference type="Proteomes" id="UP001590950">
    <property type="component" value="Unassembled WGS sequence"/>
</dbReference>
<evidence type="ECO:0000256" key="1">
    <source>
        <dbReference type="SAM" id="MobiDB-lite"/>
    </source>
</evidence>
<gene>
    <name evidence="4" type="ORF">N7G274_005190</name>
</gene>
<evidence type="ECO:0000256" key="2">
    <source>
        <dbReference type="SAM" id="SignalP"/>
    </source>
</evidence>
<dbReference type="InterPro" id="IPR017853">
    <property type="entry name" value="GH"/>
</dbReference>
<sequence>MLSLFSAVFFIAAGSNASPCKVSSKASASSSGAGITPTGYPPGSQQLSVNRPGSGAQAGIQQIGSGITSHGACPPGFINTVFNTGAPRQQGWPTTVWSSLTSNGINDWIGFSLPTIDQKPTYNTDAGPAVVLPALNNAQIHMVMDPRDTDAAVRMVQGPSPPQYLGLFNEPDYSFEGLTPMTDPVTAAQDLQALFSIPHSATTYIAPGLAFPNAPWLATFRDNCNNCFDQIPIVSMHIYEPNPSAVISGIQTFHATWPDKKIWITELSPARNDCTLSSAASGPGSIGDYIATLIPQIIALGYVEKIFWNSGEWGATGGNGAPAPCNPSLTDANGAPTGALQALGKVCGGSRAPADGSTATS</sequence>
<protein>
    <recommendedName>
        <fullName evidence="3">Asl1-like glycosyl hydrolase catalytic domain-containing protein</fullName>
    </recommendedName>
</protein>
<feature type="region of interest" description="Disordered" evidence="1">
    <location>
        <begin position="28"/>
        <end position="60"/>
    </location>
</feature>
<keyword evidence="2" id="KW-0732">Signal</keyword>
<evidence type="ECO:0000313" key="5">
    <source>
        <dbReference type="Proteomes" id="UP001590950"/>
    </source>
</evidence>
<dbReference type="PANTHER" id="PTHR34154:SF3">
    <property type="entry name" value="ALKALI-SENSITIVE LINKAGE PROTEIN 1"/>
    <property type="match status" value="1"/>
</dbReference>
<name>A0ABR4ABX5_9LECA</name>
<feature type="signal peptide" evidence="2">
    <location>
        <begin position="1"/>
        <end position="17"/>
    </location>
</feature>
<dbReference type="Gene3D" id="3.20.20.80">
    <property type="entry name" value="Glycosidases"/>
    <property type="match status" value="1"/>
</dbReference>
<comment type="caution">
    <text evidence="4">The sequence shown here is derived from an EMBL/GenBank/DDBJ whole genome shotgun (WGS) entry which is preliminary data.</text>
</comment>
<organism evidence="4 5">
    <name type="scientific">Stereocaulon virgatum</name>
    <dbReference type="NCBI Taxonomy" id="373712"/>
    <lineage>
        <taxon>Eukaryota</taxon>
        <taxon>Fungi</taxon>
        <taxon>Dikarya</taxon>
        <taxon>Ascomycota</taxon>
        <taxon>Pezizomycotina</taxon>
        <taxon>Lecanoromycetes</taxon>
        <taxon>OSLEUM clade</taxon>
        <taxon>Lecanoromycetidae</taxon>
        <taxon>Lecanorales</taxon>
        <taxon>Lecanorineae</taxon>
        <taxon>Stereocaulaceae</taxon>
        <taxon>Stereocaulon</taxon>
    </lineage>
</organism>
<dbReference type="PANTHER" id="PTHR34154">
    <property type="entry name" value="ALKALI-SENSITIVE LINKAGE PROTEIN 1"/>
    <property type="match status" value="1"/>
</dbReference>
<feature type="domain" description="Asl1-like glycosyl hydrolase catalytic" evidence="3">
    <location>
        <begin position="122"/>
        <end position="339"/>
    </location>
</feature>
<dbReference type="EMBL" id="JBEFKJ010000015">
    <property type="protein sequence ID" value="KAL2042002.1"/>
    <property type="molecule type" value="Genomic_DNA"/>
</dbReference>
<dbReference type="InterPro" id="IPR053183">
    <property type="entry name" value="ASL1"/>
</dbReference>
<dbReference type="InterPro" id="IPR024655">
    <property type="entry name" value="Asl1_glyco_hydro_catalytic"/>
</dbReference>
<evidence type="ECO:0000313" key="4">
    <source>
        <dbReference type="EMBL" id="KAL2042002.1"/>
    </source>
</evidence>
<accession>A0ABR4ABX5</accession>
<evidence type="ECO:0000259" key="3">
    <source>
        <dbReference type="Pfam" id="PF11790"/>
    </source>
</evidence>
<feature type="chain" id="PRO_5045991314" description="Asl1-like glycosyl hydrolase catalytic domain-containing protein" evidence="2">
    <location>
        <begin position="18"/>
        <end position="361"/>
    </location>
</feature>
<dbReference type="SUPFAM" id="SSF51445">
    <property type="entry name" value="(Trans)glycosidases"/>
    <property type="match status" value="1"/>
</dbReference>
<keyword evidence="5" id="KW-1185">Reference proteome</keyword>